<evidence type="ECO:0000313" key="13">
    <source>
        <dbReference type="EMBL" id="VAW09112.1"/>
    </source>
</evidence>
<dbReference type="Gene3D" id="3.50.30.10">
    <property type="entry name" value="Phosphohistidine domain"/>
    <property type="match status" value="1"/>
</dbReference>
<dbReference type="InterPro" id="IPR040442">
    <property type="entry name" value="Pyrv_kinase-like_dom_sf"/>
</dbReference>
<evidence type="ECO:0000256" key="2">
    <source>
        <dbReference type="ARBA" id="ARBA00007837"/>
    </source>
</evidence>
<keyword evidence="9" id="KW-0460">Magnesium</keyword>
<dbReference type="InterPro" id="IPR023151">
    <property type="entry name" value="PEP_util_CS"/>
</dbReference>
<evidence type="ECO:0000256" key="7">
    <source>
        <dbReference type="ARBA" id="ARBA00022777"/>
    </source>
</evidence>
<keyword evidence="6" id="KW-0547">Nucleotide-binding</keyword>
<dbReference type="EC" id="2.7.9.1" evidence="3"/>
<dbReference type="Gene3D" id="1.10.189.10">
    <property type="entry name" value="Pyruvate Phosphate Dikinase, domain 2"/>
    <property type="match status" value="1"/>
</dbReference>
<dbReference type="InterPro" id="IPR010121">
    <property type="entry name" value="Pyruvate_phosphate_dikinase"/>
</dbReference>
<keyword evidence="7 13" id="KW-0418">Kinase</keyword>
<reference evidence="13" key="1">
    <citation type="submission" date="2018-06" db="EMBL/GenBank/DDBJ databases">
        <authorList>
            <person name="Zhirakovskaya E."/>
        </authorList>
    </citation>
    <scope>NUCLEOTIDE SEQUENCE</scope>
</reference>
<dbReference type="SUPFAM" id="SSF52009">
    <property type="entry name" value="Phosphohistidine domain"/>
    <property type="match status" value="1"/>
</dbReference>
<dbReference type="Pfam" id="PF01326">
    <property type="entry name" value="PPDK_N"/>
    <property type="match status" value="2"/>
</dbReference>
<dbReference type="InterPro" id="IPR018247">
    <property type="entry name" value="EF_Hand_1_Ca_BS"/>
</dbReference>
<dbReference type="NCBIfam" id="TIGR01828">
    <property type="entry name" value="pyru_phos_dikin"/>
    <property type="match status" value="1"/>
</dbReference>
<dbReference type="InterPro" id="IPR000121">
    <property type="entry name" value="PEP_util_C"/>
</dbReference>
<dbReference type="Pfam" id="PF00391">
    <property type="entry name" value="PEP-utilizers"/>
    <property type="match status" value="1"/>
</dbReference>
<dbReference type="NCBIfam" id="NF004531">
    <property type="entry name" value="PRK05878.1"/>
    <property type="match status" value="1"/>
</dbReference>
<feature type="domain" description="Pyruvate phosphate dikinase AMP/ATP-binding" evidence="11">
    <location>
        <begin position="11"/>
        <end position="240"/>
    </location>
</feature>
<feature type="domain" description="Pyruvate phosphate dikinase AMP/ATP-binding" evidence="11">
    <location>
        <begin position="257"/>
        <end position="305"/>
    </location>
</feature>
<comment type="cofactor">
    <cofactor evidence="1">
        <name>Mg(2+)</name>
        <dbReference type="ChEBI" id="CHEBI:18420"/>
    </cofactor>
</comment>
<evidence type="ECO:0000259" key="11">
    <source>
        <dbReference type="Pfam" id="PF01326"/>
    </source>
</evidence>
<evidence type="ECO:0000259" key="10">
    <source>
        <dbReference type="Pfam" id="PF00391"/>
    </source>
</evidence>
<dbReference type="Gene3D" id="3.30.1490.20">
    <property type="entry name" value="ATP-grasp fold, A domain"/>
    <property type="match status" value="1"/>
</dbReference>
<dbReference type="InterPro" id="IPR002192">
    <property type="entry name" value="PPDK_AMP/ATP-bd"/>
</dbReference>
<evidence type="ECO:0000256" key="3">
    <source>
        <dbReference type="ARBA" id="ARBA00011994"/>
    </source>
</evidence>
<comment type="similarity">
    <text evidence="2">Belongs to the PEP-utilizing enzyme family.</text>
</comment>
<dbReference type="InterPro" id="IPR008279">
    <property type="entry name" value="PEP-util_enz_mobile_dom"/>
</dbReference>
<dbReference type="InterPro" id="IPR036637">
    <property type="entry name" value="Phosphohistidine_dom_sf"/>
</dbReference>
<dbReference type="PANTHER" id="PTHR22931">
    <property type="entry name" value="PHOSPHOENOLPYRUVATE DIKINASE-RELATED"/>
    <property type="match status" value="1"/>
</dbReference>
<dbReference type="PROSITE" id="PS00018">
    <property type="entry name" value="EF_HAND_1"/>
    <property type="match status" value="1"/>
</dbReference>
<name>A0A3B0T3U2_9ZZZZ</name>
<dbReference type="SUPFAM" id="SSF51621">
    <property type="entry name" value="Phosphoenolpyruvate/pyruvate domain"/>
    <property type="match status" value="1"/>
</dbReference>
<evidence type="ECO:0000256" key="9">
    <source>
        <dbReference type="ARBA" id="ARBA00022842"/>
    </source>
</evidence>
<evidence type="ECO:0000256" key="5">
    <source>
        <dbReference type="ARBA" id="ARBA00022723"/>
    </source>
</evidence>
<feature type="domain" description="PEP-utilising enzyme C-terminal" evidence="12">
    <location>
        <begin position="484"/>
        <end position="847"/>
    </location>
</feature>
<dbReference type="GO" id="GO:0016301">
    <property type="term" value="F:kinase activity"/>
    <property type="evidence" value="ECO:0007669"/>
    <property type="project" value="UniProtKB-KW"/>
</dbReference>
<dbReference type="Gene3D" id="3.30.470.20">
    <property type="entry name" value="ATP-grasp fold, B domain"/>
    <property type="match status" value="1"/>
</dbReference>
<gene>
    <name evidence="13" type="ORF">MNBD_ACTINO01-1850</name>
</gene>
<evidence type="ECO:0000256" key="4">
    <source>
        <dbReference type="ARBA" id="ARBA00022679"/>
    </source>
</evidence>
<dbReference type="PANTHER" id="PTHR22931:SF9">
    <property type="entry name" value="PYRUVATE, PHOSPHATE DIKINASE 1, CHLOROPLASTIC"/>
    <property type="match status" value="1"/>
</dbReference>
<keyword evidence="4 13" id="KW-0808">Transferase</keyword>
<evidence type="ECO:0000256" key="1">
    <source>
        <dbReference type="ARBA" id="ARBA00001946"/>
    </source>
</evidence>
<dbReference type="InterPro" id="IPR015813">
    <property type="entry name" value="Pyrv/PenolPyrv_kinase-like_dom"/>
</dbReference>
<keyword evidence="13" id="KW-0670">Pyruvate</keyword>
<accession>A0A3B0T3U2</accession>
<dbReference type="AlphaFoldDB" id="A0A3B0T3U2"/>
<dbReference type="InterPro" id="IPR013815">
    <property type="entry name" value="ATP_grasp_subdomain_1"/>
</dbReference>
<dbReference type="PROSITE" id="PS00370">
    <property type="entry name" value="PEP_ENZYMES_PHOS_SITE"/>
    <property type="match status" value="1"/>
</dbReference>
<dbReference type="GO" id="GO:0005524">
    <property type="term" value="F:ATP binding"/>
    <property type="evidence" value="ECO:0007669"/>
    <property type="project" value="UniProtKB-KW"/>
</dbReference>
<dbReference type="InterPro" id="IPR018274">
    <property type="entry name" value="PEP_util_AS"/>
</dbReference>
<keyword evidence="8" id="KW-0067">ATP-binding</keyword>
<proteinExistence type="inferred from homology"/>
<dbReference type="GO" id="GO:0046872">
    <property type="term" value="F:metal ion binding"/>
    <property type="evidence" value="ECO:0007669"/>
    <property type="project" value="UniProtKB-KW"/>
</dbReference>
<dbReference type="Gene3D" id="1.20.80.30">
    <property type="match status" value="1"/>
</dbReference>
<feature type="non-terminal residue" evidence="13">
    <location>
        <position position="1"/>
    </location>
</feature>
<organism evidence="13">
    <name type="scientific">hydrothermal vent metagenome</name>
    <dbReference type="NCBI Taxonomy" id="652676"/>
    <lineage>
        <taxon>unclassified sequences</taxon>
        <taxon>metagenomes</taxon>
        <taxon>ecological metagenomes</taxon>
    </lineage>
</organism>
<dbReference type="PROSITE" id="PS00742">
    <property type="entry name" value="PEP_ENZYMES_2"/>
    <property type="match status" value="1"/>
</dbReference>
<keyword evidence="5" id="KW-0479">Metal-binding</keyword>
<dbReference type="SUPFAM" id="SSF56059">
    <property type="entry name" value="Glutathione synthetase ATP-binding domain-like"/>
    <property type="match status" value="1"/>
</dbReference>
<evidence type="ECO:0000256" key="6">
    <source>
        <dbReference type="ARBA" id="ARBA00022741"/>
    </source>
</evidence>
<dbReference type="EMBL" id="UOEI01000681">
    <property type="protein sequence ID" value="VAW09112.1"/>
    <property type="molecule type" value="Genomic_DNA"/>
</dbReference>
<feature type="domain" description="PEP-utilising enzyme mobile" evidence="10">
    <location>
        <begin position="381"/>
        <end position="462"/>
    </location>
</feature>
<evidence type="ECO:0000259" key="12">
    <source>
        <dbReference type="Pfam" id="PF02896"/>
    </source>
</evidence>
<evidence type="ECO:0000256" key="8">
    <source>
        <dbReference type="ARBA" id="ARBA00022840"/>
    </source>
</evidence>
<sequence length="860" mass="93600">ACNAYLDAGGRMPDGVNDEIVVALRDVEERAGRTFGSPTDPLLVSCRSGAKFSMPGMMDTILNLGLNDHTVEGLASVSGDRRFALDSYRRLIQMFASVVMNIPGDGFEKILTEVRLARDVSSDGDLTATDLEEVVARFKDLFRRSTSTPFPSDPYEQLTMATKAVFESWNSKRAKAYRTASGIPHTLGTAVNVQAMVFGNRGSNSATGVAVSRGATTGEPRLDGDFLINAQGEDVVAGIRMTSTLDDLEAAMPEIHAELQHYATLLERHYRDMQDIEFTIENGKLWLLQTRNGKRTAQAAVRIAVDLATEDILTKEEALRRVTPDQVEFFLHPQFDPEAEATAETDGSLLTKGLNVSPGAAVGVVVLDADRAERRASENDESIILVRPETKPDDVHGMLVSAGVLTSSGGRTSHAALVARQFGKPAVVGASELVIDLNERVITVGDIVIHEGDVVSIDGTTGEVFLGSIATRVPDFDDPWLMKLLEWADAVRRLGVWTNADNPEDAERAVVLGATGIGLCRTEHMFFAPDRLPIMQDMIMASTTEDRLEALSHLLPLQRGDFAGLFRVMKGHEVIIRLLDPPLHEFLPDRDRLADELTDLKIRLLSAGSLEEIDALLAKAEEADRLLKRVETLHESNPMLGLRGVRLAVLFPEMPRMQIRAIFEAAALVQEEGITARPSIMVPLTSTAGELEALRDIAAEMAEIIEVERRIEIDYRFGTMIETPRAAVTAGELAETAEFFSFGTNDLTQMTFGISRDDAERNFLLHYLETGVLQSNPFNTLDRQGVGKLIESASLAGRAVRPGLHIGICGEHGGDPASIALVDALGLDYVSCSPLRVPVARLAAAQSALDLAEQENTTDT</sequence>
<protein>
    <recommendedName>
        <fullName evidence="3">pyruvate, phosphate dikinase</fullName>
        <ecNumber evidence="3">2.7.9.1</ecNumber>
    </recommendedName>
</protein>
<dbReference type="Gene3D" id="3.20.20.60">
    <property type="entry name" value="Phosphoenolpyruvate-binding domains"/>
    <property type="match status" value="1"/>
</dbReference>
<dbReference type="Pfam" id="PF02896">
    <property type="entry name" value="PEP-utilizers_C"/>
    <property type="match status" value="1"/>
</dbReference>
<dbReference type="PIRSF" id="PIRSF000853">
    <property type="entry name" value="PPDK"/>
    <property type="match status" value="1"/>
</dbReference>
<dbReference type="GO" id="GO:0050242">
    <property type="term" value="F:pyruvate, phosphate dikinase activity"/>
    <property type="evidence" value="ECO:0007669"/>
    <property type="project" value="UniProtKB-EC"/>
</dbReference>